<proteinExistence type="predicted"/>
<name>A0A0N5CVQ4_THECL</name>
<reference evidence="3 4" key="2">
    <citation type="submission" date="2018-11" db="EMBL/GenBank/DDBJ databases">
        <authorList>
            <consortium name="Pathogen Informatics"/>
        </authorList>
    </citation>
    <scope>NUCLEOTIDE SEQUENCE [LARGE SCALE GENOMIC DNA]</scope>
</reference>
<protein>
    <submittedName>
        <fullName evidence="5">Metallophos domain-containing protein</fullName>
    </submittedName>
</protein>
<sequence length="697" mass="78748">MWPKSAAIFKSRKFSTILSLLLALFLTGAGFAATRSTPVVFYFQVNRVNVKIRNLPSSFDGFSIALLTDIHVGPTVDQKRVLKIVTKTSALYPDVVAISGDLVDGFPSNLAERTKPLANLKSKYGVYFVTGNHEYYHGDVDQWLHYFTTKLNITVLRNTHRNLCSISGDCICIAGVDDYYTERLRIHNHRMDAERALDGCSNAQPVILLVHQPNGASKIVRNTKKRIDLILSGHTHGGQLYILWLFAYLMNAFMYGHYRIKDSGTQIYVSSGVNYWGPPVGTVSYHHKDCGCFRIESNMSGWCSMRSVYFAFAISITCIIFLNLFGFQIFGVYSVDDYRRGNRARQLSTIRYEFYLLPFSVFTYFRVTQFAKFTLTSGSNRSNKDQASEYHFFKSIFSFQVVSCFHRFINKCFSIFPSLGKLCLDKHVQVACALTIAFFLSFISYLLCDTVVVKHLPIKVNGLPANANGIQFALISDIHAGAAVCREQVEKIVDRVNSQEVAGVFIVGDVVDAPRESIVDRVKPLRFLESKTFYVSGNHEYYYGNASEWFELFEQYGFEVLNNRHVNFHGICVAGVSDFSSGWSGLPNHKFDPVKALRNCPQTSPTIVLSHNPASAKEIAFNKAHLRVDLILSGHTHAGQFYTVAPIVYLMLPYYYGLYRISSETQLFVTAGTLYQGAPMKMVFMSEIWIIKLYSVS</sequence>
<dbReference type="EMBL" id="UYYF01004287">
    <property type="protein sequence ID" value="VDN01492.1"/>
    <property type="molecule type" value="Genomic_DNA"/>
</dbReference>
<feature type="transmembrane region" description="Helical" evidence="1">
    <location>
        <begin position="430"/>
        <end position="447"/>
    </location>
</feature>
<evidence type="ECO:0000256" key="1">
    <source>
        <dbReference type="SAM" id="Phobius"/>
    </source>
</evidence>
<dbReference type="AlphaFoldDB" id="A0A0N5CVQ4"/>
<dbReference type="InterPro" id="IPR051158">
    <property type="entry name" value="Metallophosphoesterase_sf"/>
</dbReference>
<evidence type="ECO:0000313" key="4">
    <source>
        <dbReference type="Proteomes" id="UP000276776"/>
    </source>
</evidence>
<dbReference type="Pfam" id="PF00149">
    <property type="entry name" value="Metallophos"/>
    <property type="match status" value="2"/>
</dbReference>
<dbReference type="PANTHER" id="PTHR31302:SF30">
    <property type="entry name" value="CALCINEURIN-LIKE PHOSPHOESTERASE DOMAIN-CONTAINING PROTEIN"/>
    <property type="match status" value="1"/>
</dbReference>
<dbReference type="PANTHER" id="PTHR31302">
    <property type="entry name" value="TRANSMEMBRANE PROTEIN WITH METALLOPHOSPHOESTERASE DOMAIN-RELATED"/>
    <property type="match status" value="1"/>
</dbReference>
<evidence type="ECO:0000259" key="2">
    <source>
        <dbReference type="Pfam" id="PF00149"/>
    </source>
</evidence>
<dbReference type="Gene3D" id="3.60.21.10">
    <property type="match status" value="2"/>
</dbReference>
<keyword evidence="4" id="KW-1185">Reference proteome</keyword>
<reference evidence="5" key="1">
    <citation type="submission" date="2017-02" db="UniProtKB">
        <authorList>
            <consortium name="WormBaseParasite"/>
        </authorList>
    </citation>
    <scope>IDENTIFICATION</scope>
</reference>
<keyword evidence="1" id="KW-0812">Transmembrane</keyword>
<keyword evidence="1" id="KW-0472">Membrane</keyword>
<dbReference type="GO" id="GO:0016787">
    <property type="term" value="F:hydrolase activity"/>
    <property type="evidence" value="ECO:0007669"/>
    <property type="project" value="InterPro"/>
</dbReference>
<organism evidence="5">
    <name type="scientific">Thelazia callipaeda</name>
    <name type="common">Oriental eyeworm</name>
    <name type="synonym">Parasitic nematode</name>
    <dbReference type="NCBI Taxonomy" id="103827"/>
    <lineage>
        <taxon>Eukaryota</taxon>
        <taxon>Metazoa</taxon>
        <taxon>Ecdysozoa</taxon>
        <taxon>Nematoda</taxon>
        <taxon>Chromadorea</taxon>
        <taxon>Rhabditida</taxon>
        <taxon>Spirurina</taxon>
        <taxon>Spiruromorpha</taxon>
        <taxon>Thelazioidea</taxon>
        <taxon>Thelaziidae</taxon>
        <taxon>Thelazia</taxon>
    </lineage>
</organism>
<feature type="domain" description="Calcineurin-like phosphoesterase" evidence="2">
    <location>
        <begin position="63"/>
        <end position="237"/>
    </location>
</feature>
<dbReference type="OrthoDB" id="783096at2759"/>
<evidence type="ECO:0000313" key="3">
    <source>
        <dbReference type="EMBL" id="VDN01492.1"/>
    </source>
</evidence>
<feature type="transmembrane region" description="Helical" evidence="1">
    <location>
        <begin position="308"/>
        <end position="333"/>
    </location>
</feature>
<keyword evidence="1" id="KW-1133">Transmembrane helix</keyword>
<feature type="domain" description="Calcineurin-like phosphoesterase" evidence="2">
    <location>
        <begin position="471"/>
        <end position="638"/>
    </location>
</feature>
<gene>
    <name evidence="3" type="ORF">TCLT_LOCUS4389</name>
</gene>
<dbReference type="InterPro" id="IPR029052">
    <property type="entry name" value="Metallo-depent_PP-like"/>
</dbReference>
<accession>A0A0N5CVQ4</accession>
<dbReference type="SUPFAM" id="SSF56300">
    <property type="entry name" value="Metallo-dependent phosphatases"/>
    <property type="match status" value="2"/>
</dbReference>
<dbReference type="CDD" id="cd07385">
    <property type="entry name" value="MPP_YkuE_C"/>
    <property type="match status" value="2"/>
</dbReference>
<dbReference type="OMA" id="MSEIWII"/>
<dbReference type="WBParaSite" id="TCLT_0000440001-mRNA-1">
    <property type="protein sequence ID" value="TCLT_0000440001-mRNA-1"/>
    <property type="gene ID" value="TCLT_0000440001"/>
</dbReference>
<dbReference type="Proteomes" id="UP000276776">
    <property type="component" value="Unassembled WGS sequence"/>
</dbReference>
<evidence type="ECO:0000313" key="5">
    <source>
        <dbReference type="WBParaSite" id="TCLT_0000440001-mRNA-1"/>
    </source>
</evidence>
<dbReference type="InterPro" id="IPR004843">
    <property type="entry name" value="Calcineurin-like_PHP"/>
</dbReference>